<dbReference type="Proteomes" id="UP000000493">
    <property type="component" value="Chromosome"/>
</dbReference>
<protein>
    <submittedName>
        <fullName evidence="10">Drug resistance transporter, Bcr/CflA subfamily</fullName>
    </submittedName>
</protein>
<comment type="similarity">
    <text evidence="2">Belongs to the major facilitator superfamily. Bcr/CmlA family.</text>
</comment>
<dbReference type="RefSeq" id="WP_013926288.1">
    <property type="nucleotide sequence ID" value="NC_015703.1"/>
</dbReference>
<evidence type="ECO:0000256" key="6">
    <source>
        <dbReference type="ARBA" id="ARBA00022989"/>
    </source>
</evidence>
<dbReference type="InterPro" id="IPR004812">
    <property type="entry name" value="Efflux_drug-R_Bcr/CmlA"/>
</dbReference>
<evidence type="ECO:0000259" key="9">
    <source>
        <dbReference type="PROSITE" id="PS50850"/>
    </source>
</evidence>
<evidence type="ECO:0000256" key="3">
    <source>
        <dbReference type="ARBA" id="ARBA00022448"/>
    </source>
</evidence>
<feature type="transmembrane region" description="Helical" evidence="8">
    <location>
        <begin position="133"/>
        <end position="157"/>
    </location>
</feature>
<dbReference type="NCBIfam" id="TIGR00710">
    <property type="entry name" value="efflux_Bcr_CflA"/>
    <property type="match status" value="1"/>
</dbReference>
<dbReference type="Pfam" id="PF07690">
    <property type="entry name" value="MFS_1"/>
    <property type="match status" value="1"/>
</dbReference>
<feature type="transmembrane region" description="Helical" evidence="8">
    <location>
        <begin position="163"/>
        <end position="183"/>
    </location>
</feature>
<gene>
    <name evidence="10" type="ordered locus">Runsl_0520</name>
</gene>
<feature type="transmembrane region" description="Helical" evidence="8">
    <location>
        <begin position="100"/>
        <end position="121"/>
    </location>
</feature>
<dbReference type="FunFam" id="1.20.1720.10:FF:000005">
    <property type="entry name" value="Bcr/CflA family efflux transporter"/>
    <property type="match status" value="1"/>
</dbReference>
<feature type="transmembrane region" description="Helical" evidence="8">
    <location>
        <begin position="370"/>
        <end position="391"/>
    </location>
</feature>
<feature type="transmembrane region" description="Helical" evidence="8">
    <location>
        <begin position="45"/>
        <end position="62"/>
    </location>
</feature>
<keyword evidence="7 8" id="KW-0472">Membrane</keyword>
<reference evidence="11" key="1">
    <citation type="submission" date="2011-06" db="EMBL/GenBank/DDBJ databases">
        <title>The complete genome of chromosome of Runella slithyformis DSM 19594.</title>
        <authorList>
            <consortium name="US DOE Joint Genome Institute (JGI-PGF)"/>
            <person name="Lucas S."/>
            <person name="Han J."/>
            <person name="Lapidus A."/>
            <person name="Bruce D."/>
            <person name="Goodwin L."/>
            <person name="Pitluck S."/>
            <person name="Peters L."/>
            <person name="Kyrpides N."/>
            <person name="Mavromatis K."/>
            <person name="Ivanova N."/>
            <person name="Ovchinnikova G."/>
            <person name="Zhang X."/>
            <person name="Misra M."/>
            <person name="Detter J.C."/>
            <person name="Tapia R."/>
            <person name="Han C."/>
            <person name="Land M."/>
            <person name="Hauser L."/>
            <person name="Markowitz V."/>
            <person name="Cheng J.-F."/>
            <person name="Hugenholtz P."/>
            <person name="Woyke T."/>
            <person name="Wu D."/>
            <person name="Tindall B."/>
            <person name="Faehrich R."/>
            <person name="Brambilla E."/>
            <person name="Klenk H.-P."/>
            <person name="Eisen J.A."/>
        </authorList>
    </citation>
    <scope>NUCLEOTIDE SEQUENCE [LARGE SCALE GENOMIC DNA]</scope>
    <source>
        <strain evidence="11">ATCC 29530 / DSM 19594 / LMG 11500 / NCIMB 11436 / LSU 4</strain>
    </source>
</reference>
<dbReference type="PANTHER" id="PTHR23502">
    <property type="entry name" value="MAJOR FACILITATOR SUPERFAMILY"/>
    <property type="match status" value="1"/>
</dbReference>
<feature type="transmembrane region" description="Helical" evidence="8">
    <location>
        <begin position="343"/>
        <end position="364"/>
    </location>
</feature>
<feature type="transmembrane region" description="Helical" evidence="8">
    <location>
        <begin position="213"/>
        <end position="236"/>
    </location>
</feature>
<feature type="domain" description="Major facilitator superfamily (MFS) profile" evidence="9">
    <location>
        <begin position="9"/>
        <end position="394"/>
    </location>
</feature>
<keyword evidence="5 8" id="KW-0812">Transmembrane</keyword>
<accession>A0A7U4E4D9</accession>
<evidence type="ECO:0000256" key="1">
    <source>
        <dbReference type="ARBA" id="ARBA00004651"/>
    </source>
</evidence>
<sequence length="397" mass="42521">MTKKQERTIILLLGALQGIGPFSTDMYLAAFPSIAADLKVSIAQVAYSMSSYFVGICLGQLLNGPLIDRFGRKVPLLLMLGVYTLASVGCTMVTSVEGLIMLRFFQAIGGSMGMVANRAIVRDVFPADRLAHVFSTMTLVMGVAPIIAPTVGGFVVVSFGWRAIFWVLAGFAFFVTLLVYFLLSESKGKDRSISLKPQAVMADFYSILRNPSFLAYTIVGAMNTAGIFTFISNAPFVYMELLGVSEQTFGWIFGLNAVFFVVGSQLNRWLLKYYSSQTVALYGLLVQAVMGVALVACVILNQLSIPILVALVGFYSLCLGMIGANAIALAIRPFTKNTGSATALMGSFQMGAGAVASAVCSYFYDGTAKPMVIVMTGVAFIGLLAIWAGSYRKPVTA</sequence>
<evidence type="ECO:0000256" key="4">
    <source>
        <dbReference type="ARBA" id="ARBA00022475"/>
    </source>
</evidence>
<comment type="subcellular location">
    <subcellularLocation>
        <location evidence="1">Cell membrane</location>
        <topology evidence="1">Multi-pass membrane protein</topology>
    </subcellularLocation>
</comment>
<proteinExistence type="inferred from homology"/>
<dbReference type="PROSITE" id="PS50850">
    <property type="entry name" value="MFS"/>
    <property type="match status" value="1"/>
</dbReference>
<evidence type="ECO:0000256" key="8">
    <source>
        <dbReference type="SAM" id="Phobius"/>
    </source>
</evidence>
<dbReference type="CDD" id="cd17320">
    <property type="entry name" value="MFS_MdfA_MDR_like"/>
    <property type="match status" value="1"/>
</dbReference>
<evidence type="ECO:0000256" key="2">
    <source>
        <dbReference type="ARBA" id="ARBA00006236"/>
    </source>
</evidence>
<keyword evidence="11" id="KW-1185">Reference proteome</keyword>
<organism evidence="10 11">
    <name type="scientific">Runella slithyformis (strain ATCC 29530 / DSM 19594 / LMG 11500 / NCIMB 11436 / LSU 4)</name>
    <dbReference type="NCBI Taxonomy" id="761193"/>
    <lineage>
        <taxon>Bacteria</taxon>
        <taxon>Pseudomonadati</taxon>
        <taxon>Bacteroidota</taxon>
        <taxon>Cytophagia</taxon>
        <taxon>Cytophagales</taxon>
        <taxon>Spirosomataceae</taxon>
        <taxon>Runella</taxon>
    </lineage>
</organism>
<feature type="transmembrane region" description="Helical" evidence="8">
    <location>
        <begin position="279"/>
        <end position="301"/>
    </location>
</feature>
<dbReference type="KEGG" id="rsi:Runsl_0520"/>
<dbReference type="GO" id="GO:0042910">
    <property type="term" value="F:xenobiotic transmembrane transporter activity"/>
    <property type="evidence" value="ECO:0007669"/>
    <property type="project" value="InterPro"/>
</dbReference>
<evidence type="ECO:0000313" key="10">
    <source>
        <dbReference type="EMBL" id="AEI46964.1"/>
    </source>
</evidence>
<reference evidence="10 11" key="2">
    <citation type="journal article" date="2012" name="Stand. Genomic Sci.">
        <title>Complete genome sequence of the aquatic bacterium Runella slithyformis type strain (LSU 4(T)).</title>
        <authorList>
            <person name="Copeland A."/>
            <person name="Zhang X."/>
            <person name="Misra M."/>
            <person name="Lapidus A."/>
            <person name="Nolan M."/>
            <person name="Lucas S."/>
            <person name="Deshpande S."/>
            <person name="Cheng J.F."/>
            <person name="Tapia R."/>
            <person name="Goodwin L.A."/>
            <person name="Pitluck S."/>
            <person name="Liolios K."/>
            <person name="Pagani I."/>
            <person name="Ivanova N."/>
            <person name="Mikhailova N."/>
            <person name="Pati A."/>
            <person name="Chen A."/>
            <person name="Palaniappan K."/>
            <person name="Land M."/>
            <person name="Hauser L."/>
            <person name="Pan C."/>
            <person name="Jeffries C.D."/>
            <person name="Detter J.C."/>
            <person name="Brambilla E.M."/>
            <person name="Rohde M."/>
            <person name="Djao O.D."/>
            <person name="Goker M."/>
            <person name="Sikorski J."/>
            <person name="Tindall B.J."/>
            <person name="Woyke T."/>
            <person name="Bristow J."/>
            <person name="Eisen J.A."/>
            <person name="Markowitz V."/>
            <person name="Hugenholtz P."/>
            <person name="Kyrpides N.C."/>
            <person name="Klenk H.P."/>
            <person name="Mavromatis K."/>
        </authorList>
    </citation>
    <scope>NUCLEOTIDE SEQUENCE [LARGE SCALE GENOMIC DNA]</scope>
    <source>
        <strain evidence="11">ATCC 29530 / DSM 19594 / LMG 11500 / NCIMB 11436 / LSU 4</strain>
    </source>
</reference>
<evidence type="ECO:0000256" key="7">
    <source>
        <dbReference type="ARBA" id="ARBA00023136"/>
    </source>
</evidence>
<keyword evidence="6 8" id="KW-1133">Transmembrane helix</keyword>
<dbReference type="AlphaFoldDB" id="A0A7U4E4D9"/>
<dbReference type="PANTHER" id="PTHR23502:SF132">
    <property type="entry name" value="POLYAMINE TRANSPORTER 2-RELATED"/>
    <property type="match status" value="1"/>
</dbReference>
<name>A0A7U4E4D9_RUNSL</name>
<dbReference type="InterPro" id="IPR011701">
    <property type="entry name" value="MFS"/>
</dbReference>
<dbReference type="GO" id="GO:0015385">
    <property type="term" value="F:sodium:proton antiporter activity"/>
    <property type="evidence" value="ECO:0007669"/>
    <property type="project" value="TreeGrafter"/>
</dbReference>
<dbReference type="GO" id="GO:0005886">
    <property type="term" value="C:plasma membrane"/>
    <property type="evidence" value="ECO:0007669"/>
    <property type="project" value="UniProtKB-SubCell"/>
</dbReference>
<feature type="transmembrane region" description="Helical" evidence="8">
    <location>
        <begin position="248"/>
        <end position="267"/>
    </location>
</feature>
<dbReference type="GO" id="GO:1990961">
    <property type="term" value="P:xenobiotic detoxification by transmembrane export across the plasma membrane"/>
    <property type="evidence" value="ECO:0007669"/>
    <property type="project" value="InterPro"/>
</dbReference>
<dbReference type="InterPro" id="IPR020846">
    <property type="entry name" value="MFS_dom"/>
</dbReference>
<dbReference type="Gene3D" id="1.20.1720.10">
    <property type="entry name" value="Multidrug resistance protein D"/>
    <property type="match status" value="1"/>
</dbReference>
<dbReference type="EMBL" id="CP002859">
    <property type="protein sequence ID" value="AEI46964.1"/>
    <property type="molecule type" value="Genomic_DNA"/>
</dbReference>
<dbReference type="SUPFAM" id="SSF103473">
    <property type="entry name" value="MFS general substrate transporter"/>
    <property type="match status" value="1"/>
</dbReference>
<evidence type="ECO:0000313" key="11">
    <source>
        <dbReference type="Proteomes" id="UP000000493"/>
    </source>
</evidence>
<dbReference type="InterPro" id="IPR036259">
    <property type="entry name" value="MFS_trans_sf"/>
</dbReference>
<feature type="transmembrane region" description="Helical" evidence="8">
    <location>
        <begin position="307"/>
        <end position="331"/>
    </location>
</feature>
<keyword evidence="4" id="KW-1003">Cell membrane</keyword>
<evidence type="ECO:0000256" key="5">
    <source>
        <dbReference type="ARBA" id="ARBA00022692"/>
    </source>
</evidence>
<keyword evidence="3" id="KW-0813">Transport</keyword>
<feature type="transmembrane region" description="Helical" evidence="8">
    <location>
        <begin position="74"/>
        <end position="94"/>
    </location>
</feature>